<sequence>MGKYFTNPDEDLFNPLCPDLHVPAEYLRVWRIHEEKGSIQLQQVETNENSYGVYLCCFKTTTNIESLNALNGVASTYFTDAIQA</sequence>
<reference evidence="1 2" key="1">
    <citation type="submission" date="2021-04" db="EMBL/GenBank/DDBJ databases">
        <authorList>
            <person name="Bliznina A."/>
        </authorList>
    </citation>
    <scope>NUCLEOTIDE SEQUENCE [LARGE SCALE GENOMIC DNA]</scope>
</reference>
<organism evidence="1 2">
    <name type="scientific">Oikopleura dioica</name>
    <name type="common">Tunicate</name>
    <dbReference type="NCBI Taxonomy" id="34765"/>
    <lineage>
        <taxon>Eukaryota</taxon>
        <taxon>Metazoa</taxon>
        <taxon>Chordata</taxon>
        <taxon>Tunicata</taxon>
        <taxon>Appendicularia</taxon>
        <taxon>Copelata</taxon>
        <taxon>Oikopleuridae</taxon>
        <taxon>Oikopleura</taxon>
    </lineage>
</organism>
<accession>A0ABN7SBL5</accession>
<dbReference type="Proteomes" id="UP001158576">
    <property type="component" value="Chromosome XSR"/>
</dbReference>
<protein>
    <submittedName>
        <fullName evidence="1">Oidioi.mRNA.OKI2018_I69.XSR.g14896.t1.cds</fullName>
    </submittedName>
</protein>
<dbReference type="EMBL" id="OU015569">
    <property type="protein sequence ID" value="CAG5097024.1"/>
    <property type="molecule type" value="Genomic_DNA"/>
</dbReference>
<gene>
    <name evidence="1" type="ORF">OKIOD_LOCUS6454</name>
</gene>
<name>A0ABN7SBL5_OIKDI</name>
<evidence type="ECO:0000313" key="1">
    <source>
        <dbReference type="EMBL" id="CAG5097024.1"/>
    </source>
</evidence>
<proteinExistence type="predicted"/>
<evidence type="ECO:0000313" key="2">
    <source>
        <dbReference type="Proteomes" id="UP001158576"/>
    </source>
</evidence>
<keyword evidence="2" id="KW-1185">Reference proteome</keyword>